<feature type="compositionally biased region" description="Basic and acidic residues" evidence="1">
    <location>
        <begin position="151"/>
        <end position="162"/>
    </location>
</feature>
<dbReference type="PROSITE" id="PS51257">
    <property type="entry name" value="PROKAR_LIPOPROTEIN"/>
    <property type="match status" value="1"/>
</dbReference>
<gene>
    <name evidence="2" type="ORF">LOC71_07545</name>
</gene>
<proteinExistence type="predicted"/>
<organism evidence="2 3">
    <name type="scientific">Rhodopirellula halodulae</name>
    <dbReference type="NCBI Taxonomy" id="2894198"/>
    <lineage>
        <taxon>Bacteria</taxon>
        <taxon>Pseudomonadati</taxon>
        <taxon>Planctomycetota</taxon>
        <taxon>Planctomycetia</taxon>
        <taxon>Pirellulales</taxon>
        <taxon>Pirellulaceae</taxon>
        <taxon>Rhodopirellula</taxon>
    </lineage>
</organism>
<accession>A0ABS8NF14</accession>
<dbReference type="Proteomes" id="UP001430306">
    <property type="component" value="Unassembled WGS sequence"/>
</dbReference>
<protein>
    <submittedName>
        <fullName evidence="2">Uncharacterized protein</fullName>
    </submittedName>
</protein>
<evidence type="ECO:0000256" key="1">
    <source>
        <dbReference type="SAM" id="MobiDB-lite"/>
    </source>
</evidence>
<evidence type="ECO:0000313" key="3">
    <source>
        <dbReference type="Proteomes" id="UP001430306"/>
    </source>
</evidence>
<sequence>MRDAMIRRRCVLAGVVWAWAFVLSCASLVADEGNDLLQRLVGDGISLTETTNALIDRPTFLDADGKPVGDAEVEQALKQVARAGGVARFVRDSVVAPVAIEMDSVRDDAGQRIGHVLNVTFVVHAALDVVQDSDALDQLMGMQEPAAEDAGEAKTLSEDELTKAGVASAPDDETSDDETYGRVRFPLLDRVLIQGVIHAESFRRIEGNEQDRVTIAWQLDPRFENTWSPIKRDDLGQEVIGDAKAYQGIGGVIVATRLPPTIAPSDKDATVVQARLVIHEPEAWFGGRNQLRSKLPLLIQDRVRDLRKKLAEAD</sequence>
<feature type="region of interest" description="Disordered" evidence="1">
    <location>
        <begin position="144"/>
        <end position="178"/>
    </location>
</feature>
<keyword evidence="3" id="KW-1185">Reference proteome</keyword>
<evidence type="ECO:0000313" key="2">
    <source>
        <dbReference type="EMBL" id="MCC9642123.1"/>
    </source>
</evidence>
<dbReference type="RefSeq" id="WP_230272817.1">
    <property type="nucleotide sequence ID" value="NZ_JAJKFW010000016.1"/>
</dbReference>
<comment type="caution">
    <text evidence="2">The sequence shown here is derived from an EMBL/GenBank/DDBJ whole genome shotgun (WGS) entry which is preliminary data.</text>
</comment>
<name>A0ABS8NF14_9BACT</name>
<dbReference type="EMBL" id="JAJKFW010000016">
    <property type="protein sequence ID" value="MCC9642123.1"/>
    <property type="molecule type" value="Genomic_DNA"/>
</dbReference>
<reference evidence="2" key="1">
    <citation type="submission" date="2021-11" db="EMBL/GenBank/DDBJ databases">
        <title>Genome sequence.</title>
        <authorList>
            <person name="Sun Q."/>
        </authorList>
    </citation>
    <scope>NUCLEOTIDE SEQUENCE</scope>
    <source>
        <strain evidence="2">JC740</strain>
    </source>
</reference>